<dbReference type="EMBL" id="OQ716796">
    <property type="protein sequence ID" value="WGH15422.1"/>
    <property type="molecule type" value="Genomic_DNA"/>
</dbReference>
<evidence type="ECO:0000313" key="2">
    <source>
        <dbReference type="EMBL" id="WGH15422.1"/>
    </source>
</evidence>
<feature type="compositionally biased region" description="Polar residues" evidence="1">
    <location>
        <begin position="1"/>
        <end position="18"/>
    </location>
</feature>
<evidence type="ECO:0008006" key="4">
    <source>
        <dbReference type="Google" id="ProtNLM"/>
    </source>
</evidence>
<feature type="compositionally biased region" description="Polar residues" evidence="1">
    <location>
        <begin position="65"/>
        <end position="78"/>
    </location>
</feature>
<sequence>MCFSSKTKIPKPQAQQLQAPEPMLLEPPKGVEVGDGADDATDKPENASKGIGSLTIEKPKGDGTTKATSTDTGASSLKKSPAIKRALKR</sequence>
<keyword evidence="3" id="KW-1185">Reference proteome</keyword>
<reference evidence="2" key="1">
    <citation type="submission" date="2023-03" db="EMBL/GenBank/DDBJ databases">
        <authorList>
            <person name="Cao G."/>
            <person name="Liao Y."/>
        </authorList>
    </citation>
    <scope>NUCLEOTIDE SEQUENCE</scope>
    <source>
        <strain evidence="2">PSA6</strain>
    </source>
</reference>
<dbReference type="Pfam" id="PF17570">
    <property type="entry name" value="T7-like_gp67"/>
    <property type="match status" value="1"/>
</dbReference>
<evidence type="ECO:0000256" key="1">
    <source>
        <dbReference type="SAM" id="MobiDB-lite"/>
    </source>
</evidence>
<accession>A0AAF0K121</accession>
<feature type="region of interest" description="Disordered" evidence="1">
    <location>
        <begin position="1"/>
        <end position="89"/>
    </location>
</feature>
<evidence type="ECO:0000313" key="3">
    <source>
        <dbReference type="Proteomes" id="UP001224657"/>
    </source>
</evidence>
<dbReference type="InterPro" id="IPR020134">
    <property type="entry name" value="Phage_T7-like_6.7"/>
</dbReference>
<name>A0AAF0K121_9CAUD</name>
<proteinExistence type="predicted"/>
<protein>
    <recommendedName>
        <fullName evidence="4">Virion structural protein</fullName>
    </recommendedName>
</protein>
<dbReference type="Proteomes" id="UP001224657">
    <property type="component" value="Segment"/>
</dbReference>
<organism evidence="2 3">
    <name type="scientific">Pseudomonas phage PSA6</name>
    <dbReference type="NCBI Taxonomy" id="3038281"/>
    <lineage>
        <taxon>Viruses</taxon>
        <taxon>Duplodnaviria</taxon>
        <taxon>Heunggongvirae</taxon>
        <taxon>Uroviricota</taxon>
        <taxon>Caudoviricetes</taxon>
        <taxon>Autographivirales</taxon>
        <taxon>Autotranscriptaviridae</taxon>
        <taxon>Studiervirinae</taxon>
        <taxon>Phutvirus</taxon>
        <taxon>Phutvirus PSA6</taxon>
    </lineage>
</organism>